<name>A0ABQ8A4R9_BRANA</name>
<evidence type="ECO:0000256" key="1">
    <source>
        <dbReference type="PROSITE-ProRule" id="PRU00176"/>
    </source>
</evidence>
<dbReference type="EMBL" id="JAGKQM010000014">
    <property type="protein sequence ID" value="KAH0887509.1"/>
    <property type="molecule type" value="Genomic_DNA"/>
</dbReference>
<dbReference type="InterPro" id="IPR000504">
    <property type="entry name" value="RRM_dom"/>
</dbReference>
<organism evidence="3 4">
    <name type="scientific">Brassica napus</name>
    <name type="common">Rape</name>
    <dbReference type="NCBI Taxonomy" id="3708"/>
    <lineage>
        <taxon>Eukaryota</taxon>
        <taxon>Viridiplantae</taxon>
        <taxon>Streptophyta</taxon>
        <taxon>Embryophyta</taxon>
        <taxon>Tracheophyta</taxon>
        <taxon>Spermatophyta</taxon>
        <taxon>Magnoliopsida</taxon>
        <taxon>eudicotyledons</taxon>
        <taxon>Gunneridae</taxon>
        <taxon>Pentapetalae</taxon>
        <taxon>rosids</taxon>
        <taxon>malvids</taxon>
        <taxon>Brassicales</taxon>
        <taxon>Brassicaceae</taxon>
        <taxon>Brassiceae</taxon>
        <taxon>Brassica</taxon>
    </lineage>
</organism>
<dbReference type="Pfam" id="PF00076">
    <property type="entry name" value="RRM_1"/>
    <property type="match status" value="1"/>
</dbReference>
<dbReference type="Gene3D" id="3.30.70.330">
    <property type="match status" value="1"/>
</dbReference>
<keyword evidence="4" id="KW-1185">Reference proteome</keyword>
<reference evidence="3 4" key="1">
    <citation type="submission" date="2021-05" db="EMBL/GenBank/DDBJ databases">
        <title>Genome Assembly of Synthetic Allotetraploid Brassica napus Reveals Homoeologous Exchanges between Subgenomes.</title>
        <authorList>
            <person name="Davis J.T."/>
        </authorList>
    </citation>
    <scope>NUCLEOTIDE SEQUENCE [LARGE SCALE GENOMIC DNA]</scope>
    <source>
        <strain evidence="4">cv. Da-Ae</strain>
        <tissue evidence="3">Seedling</tissue>
    </source>
</reference>
<dbReference type="InterPro" id="IPR012677">
    <property type="entry name" value="Nucleotide-bd_a/b_plait_sf"/>
</dbReference>
<keyword evidence="1" id="KW-0694">RNA-binding</keyword>
<evidence type="ECO:0000259" key="2">
    <source>
        <dbReference type="PROSITE" id="PS50102"/>
    </source>
</evidence>
<dbReference type="InterPro" id="IPR035979">
    <property type="entry name" value="RBD_domain_sf"/>
</dbReference>
<dbReference type="SUPFAM" id="SSF54928">
    <property type="entry name" value="RNA-binding domain, RBD"/>
    <property type="match status" value="1"/>
</dbReference>
<sequence length="147" mass="16433">MIANRSSPTRALKHVINAMQTDGDHRRGAGRRLILESGSRRSTAEDGGDVSGPLCGGGGNSPAFWCCSNWMRPVFVGNFEYETRHSELERLFSKYGRVKRVDMKSGKHVKSKFERNQIMVELEAQVMTDTGAGLLFKEQEVEDVVLQ</sequence>
<proteinExistence type="predicted"/>
<evidence type="ECO:0000313" key="3">
    <source>
        <dbReference type="EMBL" id="KAH0887509.1"/>
    </source>
</evidence>
<dbReference type="PROSITE" id="PS50102">
    <property type="entry name" value="RRM"/>
    <property type="match status" value="1"/>
</dbReference>
<feature type="domain" description="RRM" evidence="2">
    <location>
        <begin position="72"/>
        <end position="147"/>
    </location>
</feature>
<evidence type="ECO:0000313" key="4">
    <source>
        <dbReference type="Proteomes" id="UP000824890"/>
    </source>
</evidence>
<accession>A0ABQ8A4R9</accession>
<comment type="caution">
    <text evidence="3">The sequence shown here is derived from an EMBL/GenBank/DDBJ whole genome shotgun (WGS) entry which is preliminary data.</text>
</comment>
<dbReference type="Proteomes" id="UP000824890">
    <property type="component" value="Unassembled WGS sequence"/>
</dbReference>
<protein>
    <recommendedName>
        <fullName evidence="2">RRM domain-containing protein</fullName>
    </recommendedName>
</protein>
<gene>
    <name evidence="3" type="ORF">HID58_063605</name>
</gene>